<dbReference type="InterPro" id="IPR036388">
    <property type="entry name" value="WH-like_DNA-bd_sf"/>
</dbReference>
<dbReference type="SUPFAM" id="SSF46785">
    <property type="entry name" value="Winged helix' DNA-binding domain"/>
    <property type="match status" value="1"/>
</dbReference>
<evidence type="ECO:0000313" key="3">
    <source>
        <dbReference type="Proteomes" id="UP000242699"/>
    </source>
</evidence>
<dbReference type="InterPro" id="IPR036390">
    <property type="entry name" value="WH_DNA-bd_sf"/>
</dbReference>
<accession>A0A2T2WHC2</accession>
<gene>
    <name evidence="2" type="ORF">C7B43_21185</name>
</gene>
<organism evidence="2 3">
    <name type="scientific">Sulfobacillus benefaciens</name>
    <dbReference type="NCBI Taxonomy" id="453960"/>
    <lineage>
        <taxon>Bacteria</taxon>
        <taxon>Bacillati</taxon>
        <taxon>Bacillota</taxon>
        <taxon>Clostridia</taxon>
        <taxon>Eubacteriales</taxon>
        <taxon>Clostridiales Family XVII. Incertae Sedis</taxon>
        <taxon>Sulfobacillus</taxon>
    </lineage>
</organism>
<dbReference type="EMBL" id="PXYT01000129">
    <property type="protein sequence ID" value="PSR21620.1"/>
    <property type="molecule type" value="Genomic_DNA"/>
</dbReference>
<dbReference type="PANTHER" id="PTHR33169:SF14">
    <property type="entry name" value="TRANSCRIPTIONAL REGULATOR RV3488"/>
    <property type="match status" value="1"/>
</dbReference>
<dbReference type="Pfam" id="PF03551">
    <property type="entry name" value="PadR"/>
    <property type="match status" value="1"/>
</dbReference>
<proteinExistence type="predicted"/>
<comment type="caution">
    <text evidence="2">The sequence shown here is derived from an EMBL/GenBank/DDBJ whole genome shotgun (WGS) entry which is preliminary data.</text>
</comment>
<evidence type="ECO:0000313" key="2">
    <source>
        <dbReference type="EMBL" id="PSR21620.1"/>
    </source>
</evidence>
<sequence>MGQLRRGVAEYCVLALLKAGEGYGFDLARTLSEAHIVASEGTIYPLLSRLRREGLVSTVWRQSELGPARRYYVLTEMGSQVLDEFTPRWQSFRNTVDRILQGERPASKE</sequence>
<evidence type="ECO:0000259" key="1">
    <source>
        <dbReference type="Pfam" id="PF03551"/>
    </source>
</evidence>
<dbReference type="Proteomes" id="UP000242699">
    <property type="component" value="Unassembled WGS sequence"/>
</dbReference>
<reference evidence="2 3" key="1">
    <citation type="journal article" date="2014" name="BMC Genomics">
        <title>Comparison of environmental and isolate Sulfobacillus genomes reveals diverse carbon, sulfur, nitrogen, and hydrogen metabolisms.</title>
        <authorList>
            <person name="Justice N.B."/>
            <person name="Norman A."/>
            <person name="Brown C.T."/>
            <person name="Singh A."/>
            <person name="Thomas B.C."/>
            <person name="Banfield J.F."/>
        </authorList>
    </citation>
    <scope>NUCLEOTIDE SEQUENCE [LARGE SCALE GENOMIC DNA]</scope>
    <source>
        <strain evidence="2">AMDSBA1</strain>
    </source>
</reference>
<name>A0A2T2WHC2_9FIRM</name>
<dbReference type="PANTHER" id="PTHR33169">
    <property type="entry name" value="PADR-FAMILY TRANSCRIPTIONAL REGULATOR"/>
    <property type="match status" value="1"/>
</dbReference>
<dbReference type="InterPro" id="IPR052509">
    <property type="entry name" value="Metal_resp_DNA-bind_regulator"/>
</dbReference>
<dbReference type="AlphaFoldDB" id="A0A2T2WHC2"/>
<protein>
    <submittedName>
        <fullName evidence="2">PadR family transcriptional regulator</fullName>
    </submittedName>
</protein>
<feature type="domain" description="Transcription regulator PadR N-terminal" evidence="1">
    <location>
        <begin position="13"/>
        <end position="83"/>
    </location>
</feature>
<dbReference type="InterPro" id="IPR005149">
    <property type="entry name" value="Tscrpt_reg_PadR_N"/>
</dbReference>
<dbReference type="Gene3D" id="1.10.10.10">
    <property type="entry name" value="Winged helix-like DNA-binding domain superfamily/Winged helix DNA-binding domain"/>
    <property type="match status" value="1"/>
</dbReference>